<reference evidence="1" key="1">
    <citation type="submission" date="2019-08" db="EMBL/GenBank/DDBJ databases">
        <authorList>
            <person name="Kucharzyk K."/>
            <person name="Murdoch R.W."/>
            <person name="Higgins S."/>
            <person name="Loffler F."/>
        </authorList>
    </citation>
    <scope>NUCLEOTIDE SEQUENCE</scope>
</reference>
<dbReference type="Gene3D" id="3.30.300.20">
    <property type="match status" value="1"/>
</dbReference>
<protein>
    <recommendedName>
        <fullName evidence="2">Protein YhfA</fullName>
    </recommendedName>
</protein>
<gene>
    <name evidence="1" type="ORF">SDC9_117375</name>
</gene>
<dbReference type="PANTHER" id="PTHR35368:SF1">
    <property type="entry name" value="HYDROPEROXIDE REDUCTASE"/>
    <property type="match status" value="1"/>
</dbReference>
<dbReference type="InterPro" id="IPR052924">
    <property type="entry name" value="OsmC/Ohr_hydroprdx_reductase"/>
</dbReference>
<organism evidence="1">
    <name type="scientific">bioreactor metagenome</name>
    <dbReference type="NCBI Taxonomy" id="1076179"/>
    <lineage>
        <taxon>unclassified sequences</taxon>
        <taxon>metagenomes</taxon>
        <taxon>ecological metagenomes</taxon>
    </lineage>
</organism>
<dbReference type="PANTHER" id="PTHR35368">
    <property type="entry name" value="HYDROPEROXIDE REDUCTASE"/>
    <property type="match status" value="1"/>
</dbReference>
<comment type="caution">
    <text evidence="1">The sequence shown here is derived from an EMBL/GenBank/DDBJ whole genome shotgun (WGS) entry which is preliminary data.</text>
</comment>
<accession>A0A645BY46</accession>
<dbReference type="EMBL" id="VSSQ01023465">
    <property type="protein sequence ID" value="MPM70420.1"/>
    <property type="molecule type" value="Genomic_DNA"/>
</dbReference>
<dbReference type="InterPro" id="IPR036102">
    <property type="entry name" value="OsmC/Ohrsf"/>
</dbReference>
<dbReference type="SUPFAM" id="SSF82784">
    <property type="entry name" value="OsmC-like"/>
    <property type="match status" value="1"/>
</dbReference>
<dbReference type="InterPro" id="IPR003718">
    <property type="entry name" value="OsmC/Ohr_fam"/>
</dbReference>
<evidence type="ECO:0000313" key="1">
    <source>
        <dbReference type="EMBL" id="MPM70420.1"/>
    </source>
</evidence>
<sequence>MYEKTYKVTGRKVGDLEVDIEARGHKVKLDEPISGGGTDKGMNPVEMLLGSIAACQTITTAIYAESMGIKIDDLSIDVEGDMDSAGFMGYAKFRPGYTNIRSHIKIKSDSDPAMVQQLIDLVEIRCPVEDSVKNGVDISHPTLEVEK</sequence>
<proteinExistence type="predicted"/>
<evidence type="ECO:0008006" key="2">
    <source>
        <dbReference type="Google" id="ProtNLM"/>
    </source>
</evidence>
<dbReference type="InterPro" id="IPR015946">
    <property type="entry name" value="KH_dom-like_a/b"/>
</dbReference>
<name>A0A645BY46_9ZZZZ</name>
<dbReference type="Pfam" id="PF02566">
    <property type="entry name" value="OsmC"/>
    <property type="match status" value="1"/>
</dbReference>
<dbReference type="AlphaFoldDB" id="A0A645BY46"/>